<dbReference type="AlphaFoldDB" id="A0A1H8E5U3"/>
<dbReference type="RefSeq" id="WP_090610163.1">
    <property type="nucleotide sequence ID" value="NZ_CP067124.1"/>
</dbReference>
<dbReference type="EMBL" id="FODE01000001">
    <property type="protein sequence ID" value="SEN14494.1"/>
    <property type="molecule type" value="Genomic_DNA"/>
</dbReference>
<dbReference type="InterPro" id="IPR016024">
    <property type="entry name" value="ARM-type_fold"/>
</dbReference>
<keyword evidence="2" id="KW-1185">Reference proteome</keyword>
<proteinExistence type="predicted"/>
<dbReference type="Proteomes" id="UP000199054">
    <property type="component" value="Unassembled WGS sequence"/>
</dbReference>
<dbReference type="OrthoDB" id="9775346at2"/>
<dbReference type="PANTHER" id="PTHR34070:SF1">
    <property type="entry name" value="DNA ALKYLATION REPAIR PROTEIN"/>
    <property type="match status" value="1"/>
</dbReference>
<evidence type="ECO:0000313" key="1">
    <source>
        <dbReference type="EMBL" id="SEN14494.1"/>
    </source>
</evidence>
<dbReference type="STRING" id="34002.SAMN04489859_1001190"/>
<accession>A0A1H8E5U3</accession>
<sequence length="223" mass="25087">MQELKALEAEADPGRVAKMAGYHKADRLYLGVSSQAIEALVAGWRAERDLAGRVALAARLWVTDIHEARIAAAKLLTQARMPDDGEVWRLITLWAGDFDSLAISDSAMIAAQKRLLAEPARLDQLEPWTRDANPWKRRAALTGTLPWAKMNHPKPADLAIRERILAWAADLADDGEWPIQKAIADWLYHLSKRDSDRARAFLDEYGARMKPFARREAARRITT</sequence>
<dbReference type="Gene3D" id="1.25.10.90">
    <property type="match status" value="1"/>
</dbReference>
<reference evidence="1 2" key="1">
    <citation type="submission" date="2016-10" db="EMBL/GenBank/DDBJ databases">
        <authorList>
            <person name="de Groot N.N."/>
        </authorList>
    </citation>
    <scope>NUCLEOTIDE SEQUENCE [LARGE SCALE GENOMIC DNA]</scope>
    <source>
        <strain evidence="1 2">DSM 8512</strain>
    </source>
</reference>
<organism evidence="1 2">
    <name type="scientific">Paracoccus alcaliphilus</name>
    <dbReference type="NCBI Taxonomy" id="34002"/>
    <lineage>
        <taxon>Bacteria</taxon>
        <taxon>Pseudomonadati</taxon>
        <taxon>Pseudomonadota</taxon>
        <taxon>Alphaproteobacteria</taxon>
        <taxon>Rhodobacterales</taxon>
        <taxon>Paracoccaceae</taxon>
        <taxon>Paracoccus</taxon>
    </lineage>
</organism>
<evidence type="ECO:0000313" key="2">
    <source>
        <dbReference type="Proteomes" id="UP000199054"/>
    </source>
</evidence>
<name>A0A1H8E5U3_9RHOB</name>
<dbReference type="Pfam" id="PF08713">
    <property type="entry name" value="DNA_alkylation"/>
    <property type="match status" value="1"/>
</dbReference>
<protein>
    <submittedName>
        <fullName evidence="1">3-methyladenine DNA glycosylase AlkD</fullName>
    </submittedName>
</protein>
<dbReference type="PANTHER" id="PTHR34070">
    <property type="entry name" value="ARMADILLO-TYPE FOLD"/>
    <property type="match status" value="1"/>
</dbReference>
<dbReference type="InterPro" id="IPR014825">
    <property type="entry name" value="DNA_alkylation"/>
</dbReference>
<gene>
    <name evidence="1" type="ORF">SAMN04489859_1001190</name>
</gene>
<dbReference type="SUPFAM" id="SSF48371">
    <property type="entry name" value="ARM repeat"/>
    <property type="match status" value="1"/>
</dbReference>
<dbReference type="CDD" id="cd06561">
    <property type="entry name" value="AlkD_like"/>
    <property type="match status" value="1"/>
</dbReference>